<evidence type="ECO:0000256" key="1">
    <source>
        <dbReference type="ARBA" id="ARBA00005536"/>
    </source>
</evidence>
<dbReference type="InterPro" id="IPR042277">
    <property type="entry name" value="IST1-like"/>
</dbReference>
<dbReference type="PANTHER" id="PTHR12161">
    <property type="entry name" value="IST1 FAMILY MEMBER"/>
    <property type="match status" value="1"/>
</dbReference>
<gene>
    <name evidence="3" type="primary">IST1</name>
    <name evidence="3" type="ORF">MCUN1_002180</name>
</gene>
<evidence type="ECO:0000256" key="2">
    <source>
        <dbReference type="SAM" id="MobiDB-lite"/>
    </source>
</evidence>
<dbReference type="Gene3D" id="1.20.1260.60">
    <property type="entry name" value="Vacuolar protein sorting-associated protein Ist1"/>
    <property type="match status" value="1"/>
</dbReference>
<dbReference type="Proteomes" id="UP001219933">
    <property type="component" value="Chromosome 3"/>
</dbReference>
<dbReference type="InterPro" id="IPR005061">
    <property type="entry name" value="Ist1"/>
</dbReference>
<comment type="similarity">
    <text evidence="1">Belongs to the IST1 family.</text>
</comment>
<evidence type="ECO:0000313" key="4">
    <source>
        <dbReference type="Proteomes" id="UP001219933"/>
    </source>
</evidence>
<organism evidence="3 4">
    <name type="scientific">Malassezia cuniculi</name>
    <dbReference type="NCBI Taxonomy" id="948313"/>
    <lineage>
        <taxon>Eukaryota</taxon>
        <taxon>Fungi</taxon>
        <taxon>Dikarya</taxon>
        <taxon>Basidiomycota</taxon>
        <taxon>Ustilaginomycotina</taxon>
        <taxon>Malasseziomycetes</taxon>
        <taxon>Malasseziales</taxon>
        <taxon>Malasseziaceae</taxon>
        <taxon>Malassezia</taxon>
    </lineage>
</organism>
<dbReference type="PANTHER" id="PTHR12161:SF5">
    <property type="entry name" value="IST1 HOMOLOG"/>
    <property type="match status" value="1"/>
</dbReference>
<feature type="compositionally biased region" description="Low complexity" evidence="2">
    <location>
        <begin position="207"/>
        <end position="227"/>
    </location>
</feature>
<accession>A0AAF0EVJ8</accession>
<name>A0AAF0EVJ8_9BASI</name>
<dbReference type="FunFam" id="1.20.1260.60:FF:000002">
    <property type="entry name" value="Vacuolar protein sorting-associated protein IST1"/>
    <property type="match status" value="1"/>
</dbReference>
<dbReference type="GO" id="GO:0015031">
    <property type="term" value="P:protein transport"/>
    <property type="evidence" value="ECO:0007669"/>
    <property type="project" value="InterPro"/>
</dbReference>
<dbReference type="Pfam" id="PF03398">
    <property type="entry name" value="Ist1"/>
    <property type="match status" value="1"/>
</dbReference>
<keyword evidence="4" id="KW-1185">Reference proteome</keyword>
<dbReference type="EMBL" id="CP119879">
    <property type="protein sequence ID" value="WFD35329.1"/>
    <property type="molecule type" value="Genomic_DNA"/>
</dbReference>
<reference evidence="3" key="1">
    <citation type="submission" date="2023-03" db="EMBL/GenBank/DDBJ databases">
        <title>Mating type loci evolution in Malassezia.</title>
        <authorList>
            <person name="Coelho M.A."/>
        </authorList>
    </citation>
    <scope>NUCLEOTIDE SEQUENCE</scope>
    <source>
        <strain evidence="3">CBS 11721</strain>
    </source>
</reference>
<proteinExistence type="inferred from homology"/>
<dbReference type="AlphaFoldDB" id="A0AAF0EVJ8"/>
<protein>
    <submittedName>
        <fullName evidence="3">Vacuolar protein sorting-associated protein ist1</fullName>
    </submittedName>
</protein>
<evidence type="ECO:0000313" key="3">
    <source>
        <dbReference type="EMBL" id="WFD35329.1"/>
    </source>
</evidence>
<feature type="region of interest" description="Disordered" evidence="2">
    <location>
        <begin position="180"/>
        <end position="235"/>
    </location>
</feature>
<sequence>MPWLPARTRVQLRLVVQRTHMLIEKKNALAKRARYEVADLVRTGKLDTARIRTENMIIDDMYIEALELIELYAETVSSRFALVERAGYVAADSVVPDPAIAEQVAGLMYAAPYTDIRELHSLLELFGARYGKEYAAAVVGGEDVSERITKRLTYTVPPPELVEAYLSEICRTYSVRYGESQGGQGGQAAGDEHDDESESVPAEKTARPGGTDARGAAAAQSAPAAAPKNSPGLRR</sequence>